<accession>A0A914DXZ3</accession>
<organism evidence="1 2">
    <name type="scientific">Acrobeloides nanus</name>
    <dbReference type="NCBI Taxonomy" id="290746"/>
    <lineage>
        <taxon>Eukaryota</taxon>
        <taxon>Metazoa</taxon>
        <taxon>Ecdysozoa</taxon>
        <taxon>Nematoda</taxon>
        <taxon>Chromadorea</taxon>
        <taxon>Rhabditida</taxon>
        <taxon>Tylenchina</taxon>
        <taxon>Cephalobomorpha</taxon>
        <taxon>Cephaloboidea</taxon>
        <taxon>Cephalobidae</taxon>
        <taxon>Acrobeloides</taxon>
    </lineage>
</organism>
<dbReference type="AlphaFoldDB" id="A0A914DXZ3"/>
<dbReference type="WBParaSite" id="ACRNAN_scaffold4511.g9497.t1">
    <property type="protein sequence ID" value="ACRNAN_scaffold4511.g9497.t1"/>
    <property type="gene ID" value="ACRNAN_scaffold4511.g9497"/>
</dbReference>
<reference evidence="2" key="1">
    <citation type="submission" date="2022-11" db="UniProtKB">
        <authorList>
            <consortium name="WormBaseParasite"/>
        </authorList>
    </citation>
    <scope>IDENTIFICATION</scope>
</reference>
<proteinExistence type="predicted"/>
<name>A0A914DXZ3_9BILA</name>
<sequence>MCPSSNQAFDLGFSGVLFTHSSCNRVYYLPTTIANGVKDAMNATMEETDSVDPRHKPASSLTEDDLSRPFFTFIRCYF</sequence>
<keyword evidence="1" id="KW-1185">Reference proteome</keyword>
<evidence type="ECO:0000313" key="2">
    <source>
        <dbReference type="WBParaSite" id="ACRNAN_scaffold4511.g9497.t1"/>
    </source>
</evidence>
<dbReference type="Proteomes" id="UP000887540">
    <property type="component" value="Unplaced"/>
</dbReference>
<evidence type="ECO:0000313" key="1">
    <source>
        <dbReference type="Proteomes" id="UP000887540"/>
    </source>
</evidence>
<protein>
    <submittedName>
        <fullName evidence="2">Uncharacterized protein</fullName>
    </submittedName>
</protein>